<dbReference type="RefSeq" id="WP_109065756.1">
    <property type="nucleotide sequence ID" value="NZ_JAODBW010000005.1"/>
</dbReference>
<feature type="transmembrane region" description="Helical" evidence="1">
    <location>
        <begin position="6"/>
        <end position="22"/>
    </location>
</feature>
<reference evidence="2 3" key="1">
    <citation type="submission" date="2018-05" db="EMBL/GenBank/DDBJ databases">
        <title>Antimicrobial susceptibility testing and genomic analysis of Arcobacter skirrowii strains and one Arcobacter butzleri isolated from German poultry farms.</title>
        <authorList>
            <person name="Haenel I."/>
            <person name="Hotzel H."/>
            <person name="Tomaso H."/>
            <person name="Busch A."/>
        </authorList>
    </citation>
    <scope>NUCLEOTIDE SEQUENCE [LARGE SCALE GENOMIC DNA]</scope>
    <source>
        <strain evidence="3">v</strain>
    </source>
</reference>
<feature type="transmembrane region" description="Helical" evidence="1">
    <location>
        <begin position="29"/>
        <end position="47"/>
    </location>
</feature>
<keyword evidence="1" id="KW-0812">Transmembrane</keyword>
<comment type="caution">
    <text evidence="2">The sequence shown here is derived from an EMBL/GenBank/DDBJ whole genome shotgun (WGS) entry which is preliminary data.</text>
</comment>
<keyword evidence="1" id="KW-0472">Membrane</keyword>
<name>A0A2U2BZU1_9BACT</name>
<proteinExistence type="predicted"/>
<dbReference type="EMBL" id="QEYI01000005">
    <property type="protein sequence ID" value="PWE20937.1"/>
    <property type="molecule type" value="Genomic_DNA"/>
</dbReference>
<keyword evidence="1" id="KW-1133">Transmembrane helix</keyword>
<sequence length="136" mass="16197">MQIIVGIALFIVIVTVIIYKVNDKFEKREFLIFLAITFFAVLVALFYENYSKNQLPNMFKKKYEKEKSIEIRSLDSELLNNKVVSSKDKFIYKFTYTISKDDSEYLCTMNSVEIHKIKNEFIFINFDDIKEECIKK</sequence>
<evidence type="ECO:0000313" key="3">
    <source>
        <dbReference type="Proteomes" id="UP000245014"/>
    </source>
</evidence>
<dbReference type="Proteomes" id="UP000245014">
    <property type="component" value="Unassembled WGS sequence"/>
</dbReference>
<accession>A0A2U2BZU1</accession>
<gene>
    <name evidence="2" type="ORF">DF188_07090</name>
</gene>
<evidence type="ECO:0000256" key="1">
    <source>
        <dbReference type="SAM" id="Phobius"/>
    </source>
</evidence>
<protein>
    <submittedName>
        <fullName evidence="2">Uncharacterized protein</fullName>
    </submittedName>
</protein>
<organism evidence="2 3">
    <name type="scientific">Aliarcobacter skirrowii</name>
    <dbReference type="NCBI Taxonomy" id="28200"/>
    <lineage>
        <taxon>Bacteria</taxon>
        <taxon>Pseudomonadati</taxon>
        <taxon>Campylobacterota</taxon>
        <taxon>Epsilonproteobacteria</taxon>
        <taxon>Campylobacterales</taxon>
        <taxon>Arcobacteraceae</taxon>
        <taxon>Aliarcobacter</taxon>
    </lineage>
</organism>
<dbReference type="AlphaFoldDB" id="A0A2U2BZU1"/>
<dbReference type="STRING" id="28200.GCA_001572935_01413"/>
<evidence type="ECO:0000313" key="2">
    <source>
        <dbReference type="EMBL" id="PWE20937.1"/>
    </source>
</evidence>